<name>A0A8X6M7R8_NEPPI</name>
<keyword evidence="2" id="KW-1185">Reference proteome</keyword>
<accession>A0A8X6M7R8</accession>
<proteinExistence type="predicted"/>
<sequence>MEASSKSKLWLWKSISKTILGQVKKNQDDLDSIDVDIIKDVRETKEVRLVVLALSSDRGFWPECISDIDRICFSKSVPSSPMRNFDFPTETSERRFSSNNYTRYLSNEKKIHRNWLVYSVAKGSIFCFYCNIFAPVISSLEKDDHEDWGHKNLDTTVKYFKAQKTRLELIIRLKIS</sequence>
<evidence type="ECO:0000313" key="1">
    <source>
        <dbReference type="EMBL" id="GFS28804.1"/>
    </source>
</evidence>
<gene>
    <name evidence="1" type="primary">ZMYM1_64</name>
    <name evidence="1" type="ORF">NPIL_476631</name>
</gene>
<protein>
    <submittedName>
        <fullName evidence="1">Zinc finger MYM-type protein 1</fullName>
    </submittedName>
</protein>
<dbReference type="Proteomes" id="UP000887013">
    <property type="component" value="Unassembled WGS sequence"/>
</dbReference>
<dbReference type="AlphaFoldDB" id="A0A8X6M7R8"/>
<comment type="caution">
    <text evidence="1">The sequence shown here is derived from an EMBL/GenBank/DDBJ whole genome shotgun (WGS) entry which is preliminary data.</text>
</comment>
<dbReference type="OrthoDB" id="7468138at2759"/>
<dbReference type="EMBL" id="BMAW01041497">
    <property type="protein sequence ID" value="GFS28804.1"/>
    <property type="molecule type" value="Genomic_DNA"/>
</dbReference>
<reference evidence="1" key="1">
    <citation type="submission" date="2020-08" db="EMBL/GenBank/DDBJ databases">
        <title>Multicomponent nature underlies the extraordinary mechanical properties of spider dragline silk.</title>
        <authorList>
            <person name="Kono N."/>
            <person name="Nakamura H."/>
            <person name="Mori M."/>
            <person name="Yoshida Y."/>
            <person name="Ohtoshi R."/>
            <person name="Malay A.D."/>
            <person name="Moran D.A.P."/>
            <person name="Tomita M."/>
            <person name="Numata K."/>
            <person name="Arakawa K."/>
        </authorList>
    </citation>
    <scope>NUCLEOTIDE SEQUENCE</scope>
</reference>
<evidence type="ECO:0000313" key="2">
    <source>
        <dbReference type="Proteomes" id="UP000887013"/>
    </source>
</evidence>
<organism evidence="1 2">
    <name type="scientific">Nephila pilipes</name>
    <name type="common">Giant wood spider</name>
    <name type="synonym">Nephila maculata</name>
    <dbReference type="NCBI Taxonomy" id="299642"/>
    <lineage>
        <taxon>Eukaryota</taxon>
        <taxon>Metazoa</taxon>
        <taxon>Ecdysozoa</taxon>
        <taxon>Arthropoda</taxon>
        <taxon>Chelicerata</taxon>
        <taxon>Arachnida</taxon>
        <taxon>Araneae</taxon>
        <taxon>Araneomorphae</taxon>
        <taxon>Entelegynae</taxon>
        <taxon>Araneoidea</taxon>
        <taxon>Nephilidae</taxon>
        <taxon>Nephila</taxon>
    </lineage>
</organism>